<dbReference type="InterPro" id="IPR002734">
    <property type="entry name" value="RibDG_C"/>
</dbReference>
<proteinExistence type="predicted"/>
<dbReference type="Pfam" id="PF01872">
    <property type="entry name" value="RibD_C"/>
    <property type="match status" value="1"/>
</dbReference>
<sequence length="89" mass="9650">MVKENIKEEIETLKQQSGGDLVILGSPRLAQHLMQLGLVDVYKITVSPVLVGSGLRLFEGLGEKVNLRLVENKTFDSGASGLIYHTIGS</sequence>
<comment type="caution">
    <text evidence="2">The sequence shown here is derived from an EMBL/GenBank/DDBJ whole genome shotgun (WGS) entry which is preliminary data.</text>
</comment>
<evidence type="ECO:0000313" key="2">
    <source>
        <dbReference type="EMBL" id="GGH70234.1"/>
    </source>
</evidence>
<dbReference type="SUPFAM" id="SSF53597">
    <property type="entry name" value="Dihydrofolate reductase-like"/>
    <property type="match status" value="1"/>
</dbReference>
<accession>A0ABQ1ZM78</accession>
<feature type="domain" description="Bacterial bifunctional deaminase-reductase C-terminal" evidence="1">
    <location>
        <begin position="5"/>
        <end position="78"/>
    </location>
</feature>
<dbReference type="EMBL" id="BMDD01000001">
    <property type="protein sequence ID" value="GGH70234.1"/>
    <property type="molecule type" value="Genomic_DNA"/>
</dbReference>
<organism evidence="2 3">
    <name type="scientific">Saccharibacillus endophyticus</name>
    <dbReference type="NCBI Taxonomy" id="2060666"/>
    <lineage>
        <taxon>Bacteria</taxon>
        <taxon>Bacillati</taxon>
        <taxon>Bacillota</taxon>
        <taxon>Bacilli</taxon>
        <taxon>Bacillales</taxon>
        <taxon>Paenibacillaceae</taxon>
        <taxon>Saccharibacillus</taxon>
    </lineage>
</organism>
<evidence type="ECO:0000313" key="3">
    <source>
        <dbReference type="Proteomes" id="UP000605427"/>
    </source>
</evidence>
<gene>
    <name evidence="2" type="ORF">GCM10007362_06140</name>
</gene>
<dbReference type="Proteomes" id="UP000605427">
    <property type="component" value="Unassembled WGS sequence"/>
</dbReference>
<evidence type="ECO:0000259" key="1">
    <source>
        <dbReference type="Pfam" id="PF01872"/>
    </source>
</evidence>
<name>A0ABQ1ZM78_9BACL</name>
<dbReference type="Gene3D" id="3.40.430.10">
    <property type="entry name" value="Dihydrofolate Reductase, subunit A"/>
    <property type="match status" value="1"/>
</dbReference>
<protein>
    <recommendedName>
        <fullName evidence="1">Bacterial bifunctional deaminase-reductase C-terminal domain-containing protein</fullName>
    </recommendedName>
</protein>
<dbReference type="InterPro" id="IPR024072">
    <property type="entry name" value="DHFR-like_dom_sf"/>
</dbReference>
<keyword evidence="3" id="KW-1185">Reference proteome</keyword>
<reference evidence="3" key="1">
    <citation type="journal article" date="2019" name="Int. J. Syst. Evol. Microbiol.">
        <title>The Global Catalogue of Microorganisms (GCM) 10K type strain sequencing project: providing services to taxonomists for standard genome sequencing and annotation.</title>
        <authorList>
            <consortium name="The Broad Institute Genomics Platform"/>
            <consortium name="The Broad Institute Genome Sequencing Center for Infectious Disease"/>
            <person name="Wu L."/>
            <person name="Ma J."/>
        </authorList>
    </citation>
    <scope>NUCLEOTIDE SEQUENCE [LARGE SCALE GENOMIC DNA]</scope>
    <source>
        <strain evidence="3">CCM 8702</strain>
    </source>
</reference>